<gene>
    <name evidence="2" type="ORF">ACFFX0_26025</name>
</gene>
<evidence type="ECO:0000313" key="3">
    <source>
        <dbReference type="Proteomes" id="UP001589575"/>
    </source>
</evidence>
<evidence type="ECO:0000256" key="1">
    <source>
        <dbReference type="SAM" id="MobiDB-lite"/>
    </source>
</evidence>
<feature type="compositionally biased region" description="Gly residues" evidence="1">
    <location>
        <begin position="31"/>
        <end position="44"/>
    </location>
</feature>
<protein>
    <submittedName>
        <fullName evidence="2">Uncharacterized protein</fullName>
    </submittedName>
</protein>
<proteinExistence type="predicted"/>
<feature type="compositionally biased region" description="Gly residues" evidence="1">
    <location>
        <begin position="52"/>
        <end position="61"/>
    </location>
</feature>
<reference evidence="2 3" key="1">
    <citation type="submission" date="2024-09" db="EMBL/GenBank/DDBJ databases">
        <authorList>
            <person name="Sun Q."/>
            <person name="Mori K."/>
        </authorList>
    </citation>
    <scope>NUCLEOTIDE SEQUENCE [LARGE SCALE GENOMIC DNA]</scope>
    <source>
        <strain evidence="2 3">CCM 7609</strain>
    </source>
</reference>
<evidence type="ECO:0000313" key="2">
    <source>
        <dbReference type="EMBL" id="MFB9074462.1"/>
    </source>
</evidence>
<organism evidence="2 3">
    <name type="scientific">Citricoccus parietis</name>
    <dbReference type="NCBI Taxonomy" id="592307"/>
    <lineage>
        <taxon>Bacteria</taxon>
        <taxon>Bacillati</taxon>
        <taxon>Actinomycetota</taxon>
        <taxon>Actinomycetes</taxon>
        <taxon>Micrococcales</taxon>
        <taxon>Micrococcaceae</taxon>
        <taxon>Citricoccus</taxon>
    </lineage>
</organism>
<sequence>MAQEPDAGTGHRQHQQHPPGPGGGHRQPIGDVGGHPVGLAGRGQEGVRHPGPGLGARGFGQPGNRSVRRPGLWASAQRTASSACGRSCER</sequence>
<dbReference type="EMBL" id="JBHMFI010000002">
    <property type="protein sequence ID" value="MFB9074462.1"/>
    <property type="molecule type" value="Genomic_DNA"/>
</dbReference>
<keyword evidence="3" id="KW-1185">Reference proteome</keyword>
<accession>A0ABV5G698</accession>
<comment type="caution">
    <text evidence="2">The sequence shown here is derived from an EMBL/GenBank/DDBJ whole genome shotgun (WGS) entry which is preliminary data.</text>
</comment>
<name>A0ABV5G698_9MICC</name>
<feature type="region of interest" description="Disordered" evidence="1">
    <location>
        <begin position="1"/>
        <end position="90"/>
    </location>
</feature>
<dbReference type="Proteomes" id="UP001589575">
    <property type="component" value="Unassembled WGS sequence"/>
</dbReference>